<gene>
    <name evidence="1" type="ORF">DSTB1V02_LOCUS6028</name>
</gene>
<evidence type="ECO:0000313" key="2">
    <source>
        <dbReference type="Proteomes" id="UP000677054"/>
    </source>
</evidence>
<name>A0A7R8XEB5_9CRUS</name>
<organism evidence="1">
    <name type="scientific">Darwinula stevensoni</name>
    <dbReference type="NCBI Taxonomy" id="69355"/>
    <lineage>
        <taxon>Eukaryota</taxon>
        <taxon>Metazoa</taxon>
        <taxon>Ecdysozoa</taxon>
        <taxon>Arthropoda</taxon>
        <taxon>Crustacea</taxon>
        <taxon>Oligostraca</taxon>
        <taxon>Ostracoda</taxon>
        <taxon>Podocopa</taxon>
        <taxon>Podocopida</taxon>
        <taxon>Darwinulocopina</taxon>
        <taxon>Darwinuloidea</taxon>
        <taxon>Darwinulidae</taxon>
        <taxon>Darwinula</taxon>
    </lineage>
</organism>
<dbReference type="EMBL" id="LR900577">
    <property type="protein sequence ID" value="CAD7246171.1"/>
    <property type="molecule type" value="Genomic_DNA"/>
</dbReference>
<proteinExistence type="predicted"/>
<reference evidence="1" key="1">
    <citation type="submission" date="2020-11" db="EMBL/GenBank/DDBJ databases">
        <authorList>
            <person name="Tran Van P."/>
        </authorList>
    </citation>
    <scope>NUCLEOTIDE SEQUENCE</scope>
</reference>
<dbReference type="Proteomes" id="UP000677054">
    <property type="component" value="Unassembled WGS sequence"/>
</dbReference>
<evidence type="ECO:0008006" key="3">
    <source>
        <dbReference type="Google" id="ProtNLM"/>
    </source>
</evidence>
<accession>A0A7R8XEB5</accession>
<sequence length="400" mass="45549">MVGELLRASLPDNAERVDDTSRAKEGGLQIWQLEKWIPLLKERRRQRLTNSTHPIILSILRTSNQTLQIVKLPIIEGNTCRTLEDLYKYTSESLYKKLDGRGLRFSSAMPLNHNWKIDGNKIQTGKLYISSIKTHGNLLPTQARASRGRNETPMCGAGCNSRASSSHNVQACTRTHSMRIKRHDMVTKLFDERLKHMGYTTIIEPKIRTSAGLRNPDLVISDGLTSHVLDTQIVNDFDDPDTLHQNKKIYYSNDEIIKWVKEKTKTSLTSVSTITFNCRGCMSKTSAVDLKKLGLTNRDFTLATVKVLEYTYICWRKYNCSTMRRRTPPTNKSTTQTPAKNVPFKTAFSAQDDWGNYTKNTINTLDKTIRQSIRSWLKLPKDTPITFIHARAADGGLEIK</sequence>
<evidence type="ECO:0000313" key="1">
    <source>
        <dbReference type="EMBL" id="CAD7246171.1"/>
    </source>
</evidence>
<dbReference type="EMBL" id="CAJPEV010001060">
    <property type="protein sequence ID" value="CAG0890452.1"/>
    <property type="molecule type" value="Genomic_DNA"/>
</dbReference>
<dbReference type="OrthoDB" id="8195432at2759"/>
<dbReference type="AlphaFoldDB" id="A0A7R8XEB5"/>
<protein>
    <recommendedName>
        <fullName evidence="3">Reverse transcriptase</fullName>
    </recommendedName>
</protein>
<keyword evidence="2" id="KW-1185">Reference proteome</keyword>